<gene>
    <name evidence="2" type="ORF">GCM10019016_016980</name>
</gene>
<accession>A0ABP6THB3</accession>
<evidence type="ECO:0008006" key="4">
    <source>
        <dbReference type="Google" id="ProtNLM"/>
    </source>
</evidence>
<dbReference type="RefSeq" id="WP_345574428.1">
    <property type="nucleotide sequence ID" value="NZ_BAAAXF010000018.1"/>
</dbReference>
<dbReference type="Proteomes" id="UP001501455">
    <property type="component" value="Unassembled WGS sequence"/>
</dbReference>
<sequence length="127" mass="13709">MINKFLRLLLSAAGATALAAGLLTGASGTAHADGRGPDWYGVWAADVNVRTGGEQCYLWPSVSTCPIVVETVSAPRAVYVHCQTEGSQTVGGNPYWVWIHTTNGHYGYMASYYIQNRTNWIDGVPQC</sequence>
<feature type="chain" id="PRO_5045040950" description="SH3 domain-containing protein" evidence="1">
    <location>
        <begin position="33"/>
        <end position="127"/>
    </location>
</feature>
<evidence type="ECO:0000313" key="3">
    <source>
        <dbReference type="Proteomes" id="UP001501455"/>
    </source>
</evidence>
<evidence type="ECO:0000256" key="1">
    <source>
        <dbReference type="SAM" id="SignalP"/>
    </source>
</evidence>
<keyword evidence="1" id="KW-0732">Signal</keyword>
<organism evidence="2 3">
    <name type="scientific">Streptomyces prasinosporus</name>
    <dbReference type="NCBI Taxonomy" id="68256"/>
    <lineage>
        <taxon>Bacteria</taxon>
        <taxon>Bacillati</taxon>
        <taxon>Actinomycetota</taxon>
        <taxon>Actinomycetes</taxon>
        <taxon>Kitasatosporales</taxon>
        <taxon>Streptomycetaceae</taxon>
        <taxon>Streptomyces</taxon>
        <taxon>Streptomyces albogriseolus group</taxon>
    </lineage>
</organism>
<evidence type="ECO:0000313" key="2">
    <source>
        <dbReference type="EMBL" id="GAA3494598.1"/>
    </source>
</evidence>
<reference evidence="3" key="1">
    <citation type="journal article" date="2019" name="Int. J. Syst. Evol. Microbiol.">
        <title>The Global Catalogue of Microorganisms (GCM) 10K type strain sequencing project: providing services to taxonomists for standard genome sequencing and annotation.</title>
        <authorList>
            <consortium name="The Broad Institute Genomics Platform"/>
            <consortium name="The Broad Institute Genome Sequencing Center for Infectious Disease"/>
            <person name="Wu L."/>
            <person name="Ma J."/>
        </authorList>
    </citation>
    <scope>NUCLEOTIDE SEQUENCE [LARGE SCALE GENOMIC DNA]</scope>
    <source>
        <strain evidence="3">JCM 4816</strain>
    </source>
</reference>
<protein>
    <recommendedName>
        <fullName evidence="4">SH3 domain-containing protein</fullName>
    </recommendedName>
</protein>
<dbReference type="EMBL" id="BAAAXF010000018">
    <property type="protein sequence ID" value="GAA3494598.1"/>
    <property type="molecule type" value="Genomic_DNA"/>
</dbReference>
<proteinExistence type="predicted"/>
<name>A0ABP6THB3_9ACTN</name>
<comment type="caution">
    <text evidence="2">The sequence shown here is derived from an EMBL/GenBank/DDBJ whole genome shotgun (WGS) entry which is preliminary data.</text>
</comment>
<keyword evidence="3" id="KW-1185">Reference proteome</keyword>
<feature type="signal peptide" evidence="1">
    <location>
        <begin position="1"/>
        <end position="32"/>
    </location>
</feature>